<dbReference type="InterPro" id="IPR012467">
    <property type="entry name" value="DUF1684"/>
</dbReference>
<name>A0A5B2ZA69_9GAMM</name>
<keyword evidence="3" id="KW-1185">Reference proteome</keyword>
<dbReference type="PANTHER" id="PTHR41913">
    <property type="entry name" value="DUF1684 DOMAIN-CONTAINING PROTEIN"/>
    <property type="match status" value="1"/>
</dbReference>
<evidence type="ECO:0000313" key="3">
    <source>
        <dbReference type="Proteomes" id="UP000322165"/>
    </source>
</evidence>
<dbReference type="PROSITE" id="PS51257">
    <property type="entry name" value="PROKAR_LIPOPROTEIN"/>
    <property type="match status" value="1"/>
</dbReference>
<gene>
    <name evidence="2" type="ORF">F0415_02650</name>
</gene>
<feature type="signal peptide" evidence="1">
    <location>
        <begin position="1"/>
        <end position="29"/>
    </location>
</feature>
<organism evidence="2 3">
    <name type="scientific">Arenimonas fontis</name>
    <dbReference type="NCBI Taxonomy" id="2608255"/>
    <lineage>
        <taxon>Bacteria</taxon>
        <taxon>Pseudomonadati</taxon>
        <taxon>Pseudomonadota</taxon>
        <taxon>Gammaproteobacteria</taxon>
        <taxon>Lysobacterales</taxon>
        <taxon>Lysobacteraceae</taxon>
        <taxon>Arenimonas</taxon>
    </lineage>
</organism>
<dbReference type="Pfam" id="PF07920">
    <property type="entry name" value="DUF1684"/>
    <property type="match status" value="1"/>
</dbReference>
<reference evidence="2 3" key="1">
    <citation type="submission" date="2019-09" db="EMBL/GenBank/DDBJ databases">
        <title>Arenimonas chukotkensis sp. nov., a bacterium isolated from Chukotka hot spring, Arctic region, Russia.</title>
        <authorList>
            <person name="Zayulina K.S."/>
            <person name="Prokofeva M.I."/>
            <person name="Elcheninov A.G."/>
            <person name="Novikov A."/>
            <person name="Kochetkova T.V."/>
            <person name="Kublanov I.V."/>
        </authorList>
    </citation>
    <scope>NUCLEOTIDE SEQUENCE [LARGE SCALE GENOMIC DNA]</scope>
    <source>
        <strain evidence="2 3">3729k</strain>
    </source>
</reference>
<sequence>MSGLKRLARPVLAAALLAGVAACGGGGDAAPDDAEARAAEAARHAYEKTILDWREQRLRSLQRPDGWLSLVGLHWLKPGTTFVGSAPDNGTRLALGPPYLGTLHVGKDGTLRLDIHPGAEGEVTVDGEPASGRVLLRSDRQAEKATVVGFNRGDASFIVIERGGRFALRVRDAMARTRTQFPGIAYFDIDPDYRFRARLEPAPAGATMEIIDVNGMVEKMPHIGRVHFEKDGKAYSLEAVDQGDGRLFFTFADRTSGHESYAAARFLYADPPGPDGLVDLDFNRAYNPPCAFTEFSTCPLPPPENRLDLRVTAGEKKPLPYQP</sequence>
<reference evidence="2 3" key="2">
    <citation type="submission" date="2019-09" db="EMBL/GenBank/DDBJ databases">
        <authorList>
            <person name="Mazur A."/>
        </authorList>
    </citation>
    <scope>NUCLEOTIDE SEQUENCE [LARGE SCALE GENOMIC DNA]</scope>
    <source>
        <strain evidence="2 3">3729k</strain>
    </source>
</reference>
<dbReference type="RefSeq" id="WP_149859660.1">
    <property type="nucleotide sequence ID" value="NZ_VUOD01000002.1"/>
</dbReference>
<comment type="caution">
    <text evidence="2">The sequence shown here is derived from an EMBL/GenBank/DDBJ whole genome shotgun (WGS) entry which is preliminary data.</text>
</comment>
<evidence type="ECO:0000256" key="1">
    <source>
        <dbReference type="SAM" id="SignalP"/>
    </source>
</evidence>
<dbReference type="Proteomes" id="UP000322165">
    <property type="component" value="Unassembled WGS sequence"/>
</dbReference>
<proteinExistence type="predicted"/>
<dbReference type="PANTHER" id="PTHR41913:SF1">
    <property type="entry name" value="DUF1684 DOMAIN-CONTAINING PROTEIN"/>
    <property type="match status" value="1"/>
</dbReference>
<evidence type="ECO:0000313" key="2">
    <source>
        <dbReference type="EMBL" id="KAA2285558.1"/>
    </source>
</evidence>
<accession>A0A5B2ZA69</accession>
<protein>
    <submittedName>
        <fullName evidence="2">DUF1684 domain-containing protein</fullName>
    </submittedName>
</protein>
<dbReference type="AlphaFoldDB" id="A0A5B2ZA69"/>
<dbReference type="EMBL" id="VUOD01000002">
    <property type="protein sequence ID" value="KAA2285558.1"/>
    <property type="molecule type" value="Genomic_DNA"/>
</dbReference>
<keyword evidence="1" id="KW-0732">Signal</keyword>
<feature type="chain" id="PRO_5022993143" evidence="1">
    <location>
        <begin position="30"/>
        <end position="323"/>
    </location>
</feature>